<dbReference type="AlphaFoldDB" id="A0A0K2SNP5"/>
<evidence type="ECO:0000313" key="2">
    <source>
        <dbReference type="EMBL" id="BAS28753.1"/>
    </source>
</evidence>
<sequence>MNSGRRWGGWLGLLVGLAYLVPYAALQNLPAWYGAFLFWCLFALAVIGSIARMTRGWRD</sequence>
<feature type="transmembrane region" description="Helical" evidence="1">
    <location>
        <begin position="7"/>
        <end position="25"/>
    </location>
</feature>
<dbReference type="OrthoDB" id="1808939at2"/>
<dbReference type="STRING" id="1555112.LIP_2924"/>
<dbReference type="RefSeq" id="WP_068139568.1">
    <property type="nucleotide sequence ID" value="NZ_AP014924.1"/>
</dbReference>
<evidence type="ECO:0000313" key="3">
    <source>
        <dbReference type="Proteomes" id="UP000065807"/>
    </source>
</evidence>
<dbReference type="Proteomes" id="UP000065807">
    <property type="component" value="Chromosome"/>
</dbReference>
<evidence type="ECO:0008006" key="4">
    <source>
        <dbReference type="Google" id="ProtNLM"/>
    </source>
</evidence>
<keyword evidence="1" id="KW-1133">Transmembrane helix</keyword>
<proteinExistence type="predicted"/>
<accession>A0A0K2SNP5</accession>
<keyword evidence="1" id="KW-0812">Transmembrane</keyword>
<organism evidence="2 3">
    <name type="scientific">Limnochorda pilosa</name>
    <dbReference type="NCBI Taxonomy" id="1555112"/>
    <lineage>
        <taxon>Bacteria</taxon>
        <taxon>Bacillati</taxon>
        <taxon>Bacillota</taxon>
        <taxon>Limnochordia</taxon>
        <taxon>Limnochordales</taxon>
        <taxon>Limnochordaceae</taxon>
        <taxon>Limnochorda</taxon>
    </lineage>
</organism>
<protein>
    <recommendedName>
        <fullName evidence="4">Apolipoprotein N-acyltransferase</fullName>
    </recommendedName>
</protein>
<reference evidence="3" key="1">
    <citation type="submission" date="2015-07" db="EMBL/GenBank/DDBJ databases">
        <title>Complete genome sequence and phylogenetic analysis of Limnochorda pilosa.</title>
        <authorList>
            <person name="Watanabe M."/>
            <person name="Kojima H."/>
            <person name="Fukui M."/>
        </authorList>
    </citation>
    <scope>NUCLEOTIDE SEQUENCE [LARGE SCALE GENOMIC DNA]</scope>
    <source>
        <strain evidence="3">HC45</strain>
    </source>
</reference>
<keyword evidence="1" id="KW-0472">Membrane</keyword>
<name>A0A0K2SNP5_LIMPI</name>
<keyword evidence="3" id="KW-1185">Reference proteome</keyword>
<reference evidence="3" key="2">
    <citation type="journal article" date="2016" name="Int. J. Syst. Evol. Microbiol.">
        <title>Complete genome sequence and cell structure of Limnochorda pilosa, a Gram-negative spore-former within the phylum Firmicutes.</title>
        <authorList>
            <person name="Watanabe M."/>
            <person name="Kojima H."/>
            <person name="Fukui M."/>
        </authorList>
    </citation>
    <scope>NUCLEOTIDE SEQUENCE [LARGE SCALE GENOMIC DNA]</scope>
    <source>
        <strain evidence="3">HC45</strain>
    </source>
</reference>
<gene>
    <name evidence="2" type="ORF">LIP_2924</name>
</gene>
<feature type="transmembrane region" description="Helical" evidence="1">
    <location>
        <begin position="31"/>
        <end position="51"/>
    </location>
</feature>
<evidence type="ECO:0000256" key="1">
    <source>
        <dbReference type="SAM" id="Phobius"/>
    </source>
</evidence>
<dbReference type="KEGG" id="lpil:LIP_2924"/>
<dbReference type="EMBL" id="AP014924">
    <property type="protein sequence ID" value="BAS28753.1"/>
    <property type="molecule type" value="Genomic_DNA"/>
</dbReference>